<keyword evidence="2" id="KW-1185">Reference proteome</keyword>
<reference evidence="1" key="2">
    <citation type="submission" date="2019-01" db="UniProtKB">
        <authorList>
            <consortium name="EnsemblPlants"/>
        </authorList>
    </citation>
    <scope>IDENTIFICATION</scope>
    <source>
        <strain evidence="1">cv. Heinz 1706</strain>
    </source>
</reference>
<dbReference type="Proteomes" id="UP000004994">
    <property type="component" value="Chromosome 5"/>
</dbReference>
<dbReference type="AlphaFoldDB" id="A0A3Q7GJJ1"/>
<dbReference type="InParanoid" id="A0A3Q7GJJ1"/>
<dbReference type="EnsemblPlants" id="Solyc05g026030.1.1">
    <property type="protein sequence ID" value="Solyc05g026030.1.1.1"/>
    <property type="gene ID" value="Solyc05g026030.1"/>
</dbReference>
<name>A0A3Q7GJJ1_SOLLC</name>
<evidence type="ECO:0000313" key="2">
    <source>
        <dbReference type="Proteomes" id="UP000004994"/>
    </source>
</evidence>
<dbReference type="PaxDb" id="4081-Solyc05g026030.1.1"/>
<accession>A0A3Q7GJJ1</accession>
<sequence>MEFEGMLIASICSCAPMIADDIANLVLTVFNGKKVDIVVPLYKTIGRSSGDDVYEIKVKVEVPNTRNWLIPWLNQLIMLNLLVQNHGNFKDGGMW</sequence>
<reference evidence="1" key="1">
    <citation type="journal article" date="2012" name="Nature">
        <title>The tomato genome sequence provides insights into fleshy fruit evolution.</title>
        <authorList>
            <consortium name="Tomato Genome Consortium"/>
        </authorList>
    </citation>
    <scope>NUCLEOTIDE SEQUENCE [LARGE SCALE GENOMIC DNA]</scope>
    <source>
        <strain evidence="1">cv. Heinz 1706</strain>
    </source>
</reference>
<evidence type="ECO:0000313" key="1">
    <source>
        <dbReference type="EnsemblPlants" id="Solyc05g026030.1.1.1"/>
    </source>
</evidence>
<protein>
    <submittedName>
        <fullName evidence="1">Uncharacterized protein</fullName>
    </submittedName>
</protein>
<dbReference type="Gramene" id="Solyc05g026030.1.1">
    <property type="protein sequence ID" value="Solyc05g026030.1.1.1"/>
    <property type="gene ID" value="Solyc05g026030.1"/>
</dbReference>
<proteinExistence type="predicted"/>
<organism evidence="1">
    <name type="scientific">Solanum lycopersicum</name>
    <name type="common">Tomato</name>
    <name type="synonym">Lycopersicon esculentum</name>
    <dbReference type="NCBI Taxonomy" id="4081"/>
    <lineage>
        <taxon>Eukaryota</taxon>
        <taxon>Viridiplantae</taxon>
        <taxon>Streptophyta</taxon>
        <taxon>Embryophyta</taxon>
        <taxon>Tracheophyta</taxon>
        <taxon>Spermatophyta</taxon>
        <taxon>Magnoliopsida</taxon>
        <taxon>eudicotyledons</taxon>
        <taxon>Gunneridae</taxon>
        <taxon>Pentapetalae</taxon>
        <taxon>asterids</taxon>
        <taxon>lamiids</taxon>
        <taxon>Solanales</taxon>
        <taxon>Solanaceae</taxon>
        <taxon>Solanoideae</taxon>
        <taxon>Solaneae</taxon>
        <taxon>Solanum</taxon>
        <taxon>Solanum subgen. Lycopersicon</taxon>
    </lineage>
</organism>